<gene>
    <name evidence="2" type="ORF">CONLIGDRAFT_368021</name>
</gene>
<sequence>MLSICSPCRVSCGPGGGRRSDRAQTTVYAAYPSVKRLGCDPSTAPAVDGTRQRKKHQSINAVYLSRLSKSVYSPASNNTPKKTDSRQQSQSKTPTSHQATHHYYHGSNNRFLVPASPRLLAHTPSCSPIISSNLASTPSVFRLGFTGIYPVLHGLFPPSPSLPLLLLSFSPPHPFYLNGRCRSRLCHSSSEQPHAGPSPTRRA</sequence>
<feature type="compositionally biased region" description="Polar residues" evidence="1">
    <location>
        <begin position="72"/>
        <end position="98"/>
    </location>
</feature>
<dbReference type="Proteomes" id="UP000182658">
    <property type="component" value="Unassembled WGS sequence"/>
</dbReference>
<reference evidence="2 3" key="1">
    <citation type="submission" date="2016-10" db="EMBL/GenBank/DDBJ databases">
        <title>Draft genome sequence of Coniochaeta ligniaria NRRL30616, a lignocellulolytic fungus for bioabatement of inhibitors in plant biomass hydrolysates.</title>
        <authorList>
            <consortium name="DOE Joint Genome Institute"/>
            <person name="Jimenez D.J."/>
            <person name="Hector R.E."/>
            <person name="Riley R."/>
            <person name="Sun H."/>
            <person name="Grigoriev I.V."/>
            <person name="Van Elsas J.D."/>
            <person name="Nichols N.N."/>
        </authorList>
    </citation>
    <scope>NUCLEOTIDE SEQUENCE [LARGE SCALE GENOMIC DNA]</scope>
    <source>
        <strain evidence="2 3">NRRL 30616</strain>
    </source>
</reference>
<proteinExistence type="predicted"/>
<protein>
    <submittedName>
        <fullName evidence="2">Uncharacterized protein</fullName>
    </submittedName>
</protein>
<dbReference type="EMBL" id="KV875145">
    <property type="protein sequence ID" value="OIW22166.1"/>
    <property type="molecule type" value="Genomic_DNA"/>
</dbReference>
<organism evidence="2 3">
    <name type="scientific">Coniochaeta ligniaria NRRL 30616</name>
    <dbReference type="NCBI Taxonomy" id="1408157"/>
    <lineage>
        <taxon>Eukaryota</taxon>
        <taxon>Fungi</taxon>
        <taxon>Dikarya</taxon>
        <taxon>Ascomycota</taxon>
        <taxon>Pezizomycotina</taxon>
        <taxon>Sordariomycetes</taxon>
        <taxon>Sordariomycetidae</taxon>
        <taxon>Coniochaetales</taxon>
        <taxon>Coniochaetaceae</taxon>
        <taxon>Coniochaeta</taxon>
    </lineage>
</organism>
<dbReference type="AlphaFoldDB" id="A0A1J7I3R0"/>
<feature type="region of interest" description="Disordered" evidence="1">
    <location>
        <begin position="72"/>
        <end position="102"/>
    </location>
</feature>
<evidence type="ECO:0000313" key="3">
    <source>
        <dbReference type="Proteomes" id="UP000182658"/>
    </source>
</evidence>
<evidence type="ECO:0000256" key="1">
    <source>
        <dbReference type="SAM" id="MobiDB-lite"/>
    </source>
</evidence>
<accession>A0A1J7I3R0</accession>
<evidence type="ECO:0000313" key="2">
    <source>
        <dbReference type="EMBL" id="OIW22166.1"/>
    </source>
</evidence>
<keyword evidence="3" id="KW-1185">Reference proteome</keyword>
<dbReference type="InParanoid" id="A0A1J7I3R0"/>
<name>A0A1J7I3R0_9PEZI</name>